<evidence type="ECO:0000313" key="3">
    <source>
        <dbReference type="Proteomes" id="UP000831921"/>
    </source>
</evidence>
<keyword evidence="2" id="KW-0675">Receptor</keyword>
<proteinExistence type="predicted"/>
<organism evidence="2 3">
    <name type="scientific">Sphingomonas glaciei</name>
    <dbReference type="NCBI Taxonomy" id="2938948"/>
    <lineage>
        <taxon>Bacteria</taxon>
        <taxon>Pseudomonadati</taxon>
        <taxon>Pseudomonadota</taxon>
        <taxon>Alphaproteobacteria</taxon>
        <taxon>Sphingomonadales</taxon>
        <taxon>Sphingomonadaceae</taxon>
        <taxon>Sphingomonas</taxon>
    </lineage>
</organism>
<dbReference type="Proteomes" id="UP000831921">
    <property type="component" value="Chromosome"/>
</dbReference>
<dbReference type="RefSeq" id="WP_249504018.1">
    <property type="nucleotide sequence ID" value="NZ_CP097253.1"/>
</dbReference>
<keyword evidence="3" id="KW-1185">Reference proteome</keyword>
<dbReference type="EMBL" id="CP097253">
    <property type="protein sequence ID" value="UUR08239.1"/>
    <property type="molecule type" value="Genomic_DNA"/>
</dbReference>
<feature type="domain" description="TIR" evidence="1">
    <location>
        <begin position="92"/>
        <end position="214"/>
    </location>
</feature>
<evidence type="ECO:0000313" key="2">
    <source>
        <dbReference type="EMBL" id="UUR08239.1"/>
    </source>
</evidence>
<name>A0ABY5MXM6_9SPHN</name>
<gene>
    <name evidence="2" type="ORF">M1K48_00910</name>
</gene>
<dbReference type="Gene3D" id="3.40.50.10140">
    <property type="entry name" value="Toll/interleukin-1 receptor homology (TIR) domain"/>
    <property type="match status" value="1"/>
</dbReference>
<evidence type="ECO:0000259" key="1">
    <source>
        <dbReference type="PROSITE" id="PS50104"/>
    </source>
</evidence>
<accession>A0ABY5MXM6</accession>
<dbReference type="InterPro" id="IPR000157">
    <property type="entry name" value="TIR_dom"/>
</dbReference>
<protein>
    <submittedName>
        <fullName evidence="2">Toll/interleukin-1 receptor domain-containing protein</fullName>
    </submittedName>
</protein>
<sequence length="234" mass="26379">MRATERMDLLEKIGTELQRRYTFSEIDVFLRALDISTMHFDYGSSKRIYVKQVLGDVSEKDLLHVADELGLFNASAGNSGVSEPPANWKDTKDFRLFISHLSADKLIATRLKDALSLYDIAGFVAHEDIQPTLAWQDEIERALQTMDAMVAVHTPGFSKSYWTQQEVGFALGRSTKVISFKYGEDPTGFIGKHQALPRRSRTAEQIAKEIDSLLEADTRTAPRLQEARDHGVPF</sequence>
<dbReference type="InterPro" id="IPR035897">
    <property type="entry name" value="Toll_tir_struct_dom_sf"/>
</dbReference>
<dbReference type="SUPFAM" id="SSF52200">
    <property type="entry name" value="Toll/Interleukin receptor TIR domain"/>
    <property type="match status" value="1"/>
</dbReference>
<dbReference type="Pfam" id="PF13676">
    <property type="entry name" value="TIR_2"/>
    <property type="match status" value="1"/>
</dbReference>
<reference evidence="2 3" key="1">
    <citation type="submission" date="2022-05" db="EMBL/GenBank/DDBJ databases">
        <title>S8-45 Sphingomonas ultraviolaceadurans.</title>
        <authorList>
            <person name="Liu Y."/>
        </authorList>
    </citation>
    <scope>NUCLEOTIDE SEQUENCE [LARGE SCALE GENOMIC DNA]</scope>
    <source>
        <strain evidence="2 3">S8-45</strain>
    </source>
</reference>
<dbReference type="PROSITE" id="PS50104">
    <property type="entry name" value="TIR"/>
    <property type="match status" value="1"/>
</dbReference>